<proteinExistence type="predicted"/>
<comment type="subcellular location">
    <subcellularLocation>
        <location evidence="2">Endoplasmic reticulum</location>
    </subcellularLocation>
    <subcellularLocation>
        <location evidence="10">Golgi apparatus</location>
        <location evidence="10">Golgi stack membrane</location>
    </subcellularLocation>
</comment>
<dbReference type="SMART" id="SM00248">
    <property type="entry name" value="ANK"/>
    <property type="match status" value="6"/>
</dbReference>
<dbReference type="PANTHER" id="PTHR11254:SF67">
    <property type="entry name" value="E3 UBIQUITIN-PROTEIN LIGASE HUWE1"/>
    <property type="match status" value="1"/>
</dbReference>
<dbReference type="PANTHER" id="PTHR11254">
    <property type="entry name" value="HECT DOMAIN UBIQUITIN-PROTEIN LIGASE"/>
    <property type="match status" value="1"/>
</dbReference>
<dbReference type="InterPro" id="IPR035983">
    <property type="entry name" value="Hect_E3_ubiquitin_ligase"/>
</dbReference>
<dbReference type="EC" id="2.3.2.26" evidence="4"/>
<reference evidence="19 20" key="1">
    <citation type="submission" date="2025-05" db="UniProtKB">
        <authorList>
            <consortium name="RefSeq"/>
        </authorList>
    </citation>
    <scope>IDENTIFICATION</scope>
</reference>
<evidence type="ECO:0000256" key="16">
    <source>
        <dbReference type="SAM" id="MobiDB-lite"/>
    </source>
</evidence>
<evidence type="ECO:0000256" key="6">
    <source>
        <dbReference type="ARBA" id="ARBA00022786"/>
    </source>
</evidence>
<comment type="pathway">
    <text evidence="3">Protein modification; protein ubiquitination.</text>
</comment>
<name>A0ABM4CGD4_HYDVU</name>
<dbReference type="Gene3D" id="3.90.1750.10">
    <property type="entry name" value="Hect, E3 ligase catalytic domains"/>
    <property type="match status" value="1"/>
</dbReference>
<feature type="repeat" description="ANK" evidence="14">
    <location>
        <begin position="548"/>
        <end position="580"/>
    </location>
</feature>
<evidence type="ECO:0000256" key="10">
    <source>
        <dbReference type="ARBA" id="ARBA00037859"/>
    </source>
</evidence>
<feature type="compositionally biased region" description="Basic and acidic residues" evidence="16">
    <location>
        <begin position="85"/>
        <end position="94"/>
    </location>
</feature>
<feature type="repeat" description="ANK" evidence="14">
    <location>
        <begin position="333"/>
        <end position="365"/>
    </location>
</feature>
<evidence type="ECO:0000256" key="13">
    <source>
        <dbReference type="ARBA" id="ARBA00042378"/>
    </source>
</evidence>
<keyword evidence="9" id="KW-0131">Cell cycle</keyword>
<evidence type="ECO:0000313" key="20">
    <source>
        <dbReference type="RefSeq" id="XP_065660772.1"/>
    </source>
</evidence>
<feature type="compositionally biased region" description="Basic and acidic residues" evidence="16">
    <location>
        <begin position="57"/>
        <end position="72"/>
    </location>
</feature>
<evidence type="ECO:0000256" key="14">
    <source>
        <dbReference type="PROSITE-ProRule" id="PRU00023"/>
    </source>
</evidence>
<dbReference type="PROSITE" id="PS50088">
    <property type="entry name" value="ANK_REPEAT"/>
    <property type="match status" value="3"/>
</dbReference>
<dbReference type="InterPro" id="IPR002110">
    <property type="entry name" value="Ankyrin_rpt"/>
</dbReference>
<dbReference type="Proteomes" id="UP001652625">
    <property type="component" value="Chromosome 09"/>
</dbReference>
<keyword evidence="8" id="KW-0333">Golgi apparatus</keyword>
<dbReference type="PRINTS" id="PR01415">
    <property type="entry name" value="ANKYRIN"/>
</dbReference>
<feature type="domain" description="HECT" evidence="17">
    <location>
        <begin position="736"/>
        <end position="1066"/>
    </location>
</feature>
<sequence>MVAETNSSESSDNEIKKKQKSKKLVIKSSSEERSSNEASGNEPVKRVKRIKKMVVKSSDEGRDSSEASDKEPVKKKKRMKKRVIKLSDEERKSPESSNNKISDTDTSTKSESDDSERIHIPKHTQFLKSSVFKENLTFKKKSNPYIFERNQYRTESATLIENEYCDEDDYNFIASDEEYRIKSKKRKKQTKKKNKLDVDTSIEKKNFSLRSREKQQDDRLEKLKTFRLIKKLPFNERSYLKNKYNSSDSSSEDEQSICTEQGSNNTDEEFIDDKSIDNISESQSPVSSVSDNVEETLLTEEELFFFKNVSNNNFTAIEETLKVKKFQNLIDINGQTALHIAAFNGYSEMTDILLNYGSSPDLTDHKQFQPLAYAALNKHFNCCKILFPITKLNLKKNVLHLLSSKCLFDRFFLTDFLNCLAFLQECQLDNFYKYLNETDDQGYTPIMTAIDNGLSEVVKALLKLMFDNDLHQYNWFEFRTDEGGTLLHFSSQFSSFCLEEVVPYFKDYIDFADLNGFTPLMYASEVGSADSVKLLLKYGASVNKKDKKGVTALHLATASGAVDSVQMLLEFGHQVDCLDEYGWPPLLYANFQNNESLVLILLSQNPEQIFCLGRLLSDDYSEKKEKNAQVIREVFLSLSHIDSYYTLFNEFIASNLSLLDENNNTVFASTWKTILSFKNKLNWMRMKTNLLLNQSHLVLVIDRNNVVESAMSQLPEYFSLFNISVQFKGEMGSCLGPKREFVESFVKQISSPEMKLLRKGDNNCYIPISNSYSLYQVKGLPEYSVFKQKLESRLQIIRFFGKVIAQVVLSEECNISLQIATVLVKQLLGKVDSAVPSGFINDLKSFDHYFYSNIKENSLDDLKINFSVEHENCWTGKLEEVFLDGDIEKLITDGNKDEYLDRVAKFKLFTSIKKEIDVFKQGFFSHIPADVISIFNVDEFSLLLNGVTKIDVQDWKKHTLYKGLNEHSPVIKWFWKAVEDMIEEEKALLLKFCTASPCVPVGGFSNFKGLGGSNWFTIQKHYGKDKLPEASTCFNTLQLPDYSSEKILRKNLLIAVRHGNEGFAYV</sequence>
<feature type="compositionally biased region" description="Polar residues" evidence="16">
    <location>
        <begin position="1"/>
        <end position="10"/>
    </location>
</feature>
<dbReference type="SUPFAM" id="SSF48403">
    <property type="entry name" value="Ankyrin repeat"/>
    <property type="match status" value="1"/>
</dbReference>
<evidence type="ECO:0000313" key="18">
    <source>
        <dbReference type="Proteomes" id="UP001652625"/>
    </source>
</evidence>
<keyword evidence="14" id="KW-0040">ANK repeat</keyword>
<evidence type="ECO:0000256" key="15">
    <source>
        <dbReference type="PROSITE-ProRule" id="PRU00104"/>
    </source>
</evidence>
<dbReference type="Pfam" id="PF12796">
    <property type="entry name" value="Ank_2"/>
    <property type="match status" value="2"/>
</dbReference>
<evidence type="ECO:0000256" key="1">
    <source>
        <dbReference type="ARBA" id="ARBA00000885"/>
    </source>
</evidence>
<feature type="active site" description="Glycyl thioester intermediate" evidence="15">
    <location>
        <position position="1033"/>
    </location>
</feature>
<dbReference type="GeneID" id="101238367"/>
<protein>
    <recommendedName>
        <fullName evidence="11">E3 ubiquitin-protein ligase HACE1</fullName>
        <ecNumber evidence="4">2.3.2.26</ecNumber>
    </recommendedName>
    <alternativeName>
        <fullName evidence="13">HECT domain and ankyrin repeat-containing E3 ubiquitin-protein ligase 1</fullName>
    </alternativeName>
    <alternativeName>
        <fullName evidence="12">HECT-type E3 ubiquitin transferase HACE1</fullName>
    </alternativeName>
</protein>
<dbReference type="SUPFAM" id="SSF56204">
    <property type="entry name" value="Hect, E3 ligase catalytic domain"/>
    <property type="match status" value="1"/>
</dbReference>
<dbReference type="RefSeq" id="XP_065660771.1">
    <property type="nucleotide sequence ID" value="XM_065804699.1"/>
</dbReference>
<evidence type="ECO:0000256" key="12">
    <source>
        <dbReference type="ARBA" id="ARBA00041409"/>
    </source>
</evidence>
<gene>
    <name evidence="19 20" type="primary">LOC101238367</name>
</gene>
<dbReference type="PROSITE" id="PS50237">
    <property type="entry name" value="HECT"/>
    <property type="match status" value="1"/>
</dbReference>
<organism evidence="18 20">
    <name type="scientific">Hydra vulgaris</name>
    <name type="common">Hydra</name>
    <name type="synonym">Hydra attenuata</name>
    <dbReference type="NCBI Taxonomy" id="6087"/>
    <lineage>
        <taxon>Eukaryota</taxon>
        <taxon>Metazoa</taxon>
        <taxon>Cnidaria</taxon>
        <taxon>Hydrozoa</taxon>
        <taxon>Hydroidolina</taxon>
        <taxon>Anthoathecata</taxon>
        <taxon>Aplanulata</taxon>
        <taxon>Hydridae</taxon>
        <taxon>Hydra</taxon>
    </lineage>
</organism>
<dbReference type="InterPro" id="IPR000569">
    <property type="entry name" value="HECT_dom"/>
</dbReference>
<feature type="region of interest" description="Disordered" evidence="16">
    <location>
        <begin position="1"/>
        <end position="124"/>
    </location>
</feature>
<evidence type="ECO:0000256" key="2">
    <source>
        <dbReference type="ARBA" id="ARBA00004240"/>
    </source>
</evidence>
<evidence type="ECO:0000256" key="9">
    <source>
        <dbReference type="ARBA" id="ARBA00023306"/>
    </source>
</evidence>
<evidence type="ECO:0000256" key="4">
    <source>
        <dbReference type="ARBA" id="ARBA00012485"/>
    </source>
</evidence>
<dbReference type="PROSITE" id="PS50297">
    <property type="entry name" value="ANK_REP_REGION"/>
    <property type="match status" value="3"/>
</dbReference>
<keyword evidence="6 15" id="KW-0833">Ubl conjugation pathway</keyword>
<evidence type="ECO:0000256" key="7">
    <source>
        <dbReference type="ARBA" id="ARBA00022824"/>
    </source>
</evidence>
<feature type="region of interest" description="Disordered" evidence="16">
    <location>
        <begin position="242"/>
        <end position="269"/>
    </location>
</feature>
<evidence type="ECO:0000259" key="17">
    <source>
        <dbReference type="PROSITE" id="PS50237"/>
    </source>
</evidence>
<accession>A0ABM4CGD4</accession>
<feature type="compositionally biased region" description="Basic and acidic residues" evidence="16">
    <location>
        <begin position="102"/>
        <end position="119"/>
    </location>
</feature>
<comment type="catalytic activity">
    <reaction evidence="1">
        <text>S-ubiquitinyl-[E2 ubiquitin-conjugating enzyme]-L-cysteine + [acceptor protein]-L-lysine = [E2 ubiquitin-conjugating enzyme]-L-cysteine + N(6)-ubiquitinyl-[acceptor protein]-L-lysine.</text>
        <dbReference type="EC" id="2.3.2.26"/>
    </reaction>
</comment>
<keyword evidence="18" id="KW-1185">Reference proteome</keyword>
<evidence type="ECO:0000256" key="3">
    <source>
        <dbReference type="ARBA" id="ARBA00004906"/>
    </source>
</evidence>
<evidence type="ECO:0000256" key="5">
    <source>
        <dbReference type="ARBA" id="ARBA00022679"/>
    </source>
</evidence>
<keyword evidence="5" id="KW-0808">Transferase</keyword>
<feature type="compositionally biased region" description="Basic residues" evidence="16">
    <location>
        <begin position="73"/>
        <end position="84"/>
    </location>
</feature>
<dbReference type="Pfam" id="PF13637">
    <property type="entry name" value="Ank_4"/>
    <property type="match status" value="1"/>
</dbReference>
<evidence type="ECO:0000256" key="11">
    <source>
        <dbReference type="ARBA" id="ARBA00040370"/>
    </source>
</evidence>
<dbReference type="Gene3D" id="3.30.2160.10">
    <property type="entry name" value="Hect, E3 ligase catalytic domain"/>
    <property type="match status" value="1"/>
</dbReference>
<keyword evidence="7" id="KW-0256">Endoplasmic reticulum</keyword>
<evidence type="ECO:0000313" key="19">
    <source>
        <dbReference type="RefSeq" id="XP_065660771.1"/>
    </source>
</evidence>
<dbReference type="Gene3D" id="3.30.2410.10">
    <property type="entry name" value="Hect, E3 ligase catalytic domain"/>
    <property type="match status" value="1"/>
</dbReference>
<dbReference type="Pfam" id="PF00632">
    <property type="entry name" value="HECT"/>
    <property type="match status" value="1"/>
</dbReference>
<dbReference type="InterPro" id="IPR050409">
    <property type="entry name" value="E3_ubiq-protein_ligase"/>
</dbReference>
<dbReference type="SMART" id="SM00119">
    <property type="entry name" value="HECTc"/>
    <property type="match status" value="1"/>
</dbReference>
<dbReference type="Gene3D" id="1.25.40.20">
    <property type="entry name" value="Ankyrin repeat-containing domain"/>
    <property type="match status" value="2"/>
</dbReference>
<dbReference type="RefSeq" id="XP_065660772.1">
    <property type="nucleotide sequence ID" value="XM_065804700.1"/>
</dbReference>
<evidence type="ECO:0000256" key="8">
    <source>
        <dbReference type="ARBA" id="ARBA00023034"/>
    </source>
</evidence>
<dbReference type="InterPro" id="IPR036770">
    <property type="entry name" value="Ankyrin_rpt-contain_sf"/>
</dbReference>
<feature type="repeat" description="ANK" evidence="14">
    <location>
        <begin position="515"/>
        <end position="547"/>
    </location>
</feature>